<evidence type="ECO:0000313" key="1">
    <source>
        <dbReference type="EMBL" id="GAA2225505.1"/>
    </source>
</evidence>
<dbReference type="EMBL" id="BAAAQY010000002">
    <property type="protein sequence ID" value="GAA2225505.1"/>
    <property type="molecule type" value="Genomic_DNA"/>
</dbReference>
<organism evidence="1 2">
    <name type="scientific">Herbiconiux moechotypicola</name>
    <dbReference type="NCBI Taxonomy" id="637393"/>
    <lineage>
        <taxon>Bacteria</taxon>
        <taxon>Bacillati</taxon>
        <taxon>Actinomycetota</taxon>
        <taxon>Actinomycetes</taxon>
        <taxon>Micrococcales</taxon>
        <taxon>Microbacteriaceae</taxon>
        <taxon>Herbiconiux</taxon>
    </lineage>
</organism>
<keyword evidence="2" id="KW-1185">Reference proteome</keyword>
<gene>
    <name evidence="1" type="ORF">GCM10009851_06590</name>
</gene>
<reference evidence="1 2" key="1">
    <citation type="journal article" date="2019" name="Int. J. Syst. Evol. Microbiol.">
        <title>The Global Catalogue of Microorganisms (GCM) 10K type strain sequencing project: providing services to taxonomists for standard genome sequencing and annotation.</title>
        <authorList>
            <consortium name="The Broad Institute Genomics Platform"/>
            <consortium name="The Broad Institute Genome Sequencing Center for Infectious Disease"/>
            <person name="Wu L."/>
            <person name="Ma J."/>
        </authorList>
    </citation>
    <scope>NUCLEOTIDE SEQUENCE [LARGE SCALE GENOMIC DNA]</scope>
    <source>
        <strain evidence="1 2">JCM 16117</strain>
    </source>
</reference>
<protein>
    <submittedName>
        <fullName evidence="1">Uncharacterized protein</fullName>
    </submittedName>
</protein>
<dbReference type="Proteomes" id="UP001500929">
    <property type="component" value="Unassembled WGS sequence"/>
</dbReference>
<sequence>MRRFVVTYFALKEGDTIESYRDWSLSYVRGVMESMPSVVSFLDFAVTGSMDAEGVAWDGCEVIEVTDFARFERDNAEGEGGVLAAAWRDRLSSWSIGYLEDLAGLPASAG</sequence>
<dbReference type="RefSeq" id="WP_259478395.1">
    <property type="nucleotide sequence ID" value="NZ_BAAAQY010000002.1"/>
</dbReference>
<name>A0ABN3D9T2_9MICO</name>
<evidence type="ECO:0000313" key="2">
    <source>
        <dbReference type="Proteomes" id="UP001500929"/>
    </source>
</evidence>
<dbReference type="Gene3D" id="3.30.70.100">
    <property type="match status" value="1"/>
</dbReference>
<proteinExistence type="predicted"/>
<accession>A0ABN3D9T2</accession>
<comment type="caution">
    <text evidence="1">The sequence shown here is derived from an EMBL/GenBank/DDBJ whole genome shotgun (WGS) entry which is preliminary data.</text>
</comment>